<keyword evidence="4" id="KW-0813">Transport</keyword>
<feature type="domain" description="HMA" evidence="16">
    <location>
        <begin position="133"/>
        <end position="199"/>
    </location>
</feature>
<dbReference type="SUPFAM" id="SSF55008">
    <property type="entry name" value="HMA, heavy metal-associated domain"/>
    <property type="match status" value="1"/>
</dbReference>
<keyword evidence="6" id="KW-1003">Cell membrane</keyword>
<dbReference type="PROSITE" id="PS01047">
    <property type="entry name" value="HMA_1"/>
    <property type="match status" value="1"/>
</dbReference>
<comment type="subcellular location">
    <subcellularLocation>
        <location evidence="1">Cell inner membrane</location>
        <topology evidence="1">Multi-pass membrane protein</topology>
    </subcellularLocation>
</comment>
<dbReference type="NCBIfam" id="NF033556">
    <property type="entry name" value="MerTP_fusion"/>
    <property type="match status" value="1"/>
</dbReference>
<evidence type="ECO:0000256" key="9">
    <source>
        <dbReference type="ARBA" id="ARBA00022723"/>
    </source>
</evidence>
<feature type="transmembrane region" description="Helical" evidence="15">
    <location>
        <begin position="48"/>
        <end position="66"/>
    </location>
</feature>
<dbReference type="FunFam" id="3.30.70.100:FF:000001">
    <property type="entry name" value="ATPase copper transporting beta"/>
    <property type="match status" value="1"/>
</dbReference>
<evidence type="ECO:0000256" key="15">
    <source>
        <dbReference type="SAM" id="Phobius"/>
    </source>
</evidence>
<dbReference type="InterPro" id="IPR017969">
    <property type="entry name" value="Heavy-metal-associated_CS"/>
</dbReference>
<dbReference type="InterPro" id="IPR003457">
    <property type="entry name" value="Transprt_MerT"/>
</dbReference>
<feature type="transmembrane region" description="Helical" evidence="15">
    <location>
        <begin position="95"/>
        <end position="118"/>
    </location>
</feature>
<evidence type="ECO:0000256" key="13">
    <source>
        <dbReference type="ARBA" id="ARBA00030934"/>
    </source>
</evidence>
<keyword evidence="11 15" id="KW-1133">Transmembrane helix</keyword>
<dbReference type="STRING" id="1073328.SAMN05216294_1906"/>
<dbReference type="PANTHER" id="PTHR46594:SF4">
    <property type="entry name" value="P-TYPE CATION-TRANSPORTING ATPASE"/>
    <property type="match status" value="1"/>
</dbReference>
<keyword evidence="7" id="KW-0997">Cell inner membrane</keyword>
<gene>
    <name evidence="17" type="ORF">SAMN04487892_0558</name>
</gene>
<dbReference type="GO" id="GO:0046872">
    <property type="term" value="F:metal ion binding"/>
    <property type="evidence" value="ECO:0007669"/>
    <property type="project" value="UniProtKB-KW"/>
</dbReference>
<evidence type="ECO:0000256" key="2">
    <source>
        <dbReference type="ARBA" id="ARBA00008224"/>
    </source>
</evidence>
<keyword evidence="8 15" id="KW-0812">Transmembrane</keyword>
<evidence type="ECO:0000256" key="1">
    <source>
        <dbReference type="ARBA" id="ARBA00004429"/>
    </source>
</evidence>
<evidence type="ECO:0000256" key="3">
    <source>
        <dbReference type="ARBA" id="ARBA00017053"/>
    </source>
</evidence>
<feature type="transmembrane region" description="Helical" evidence="15">
    <location>
        <begin position="12"/>
        <end position="36"/>
    </location>
</feature>
<keyword evidence="5" id="KW-0475">Mercuric resistance</keyword>
<reference evidence="18" key="1">
    <citation type="submission" date="2016-10" db="EMBL/GenBank/DDBJ databases">
        <authorList>
            <person name="Varghese N."/>
            <person name="Submissions S."/>
        </authorList>
    </citation>
    <scope>NUCLEOTIDE SEQUENCE [LARGE SCALE GENOMIC DNA]</scope>
    <source>
        <strain evidence="18">DSM 25030</strain>
    </source>
</reference>
<keyword evidence="12 15" id="KW-0472">Membrane</keyword>
<comment type="function">
    <text evidence="14">Involved in mercury resistance. Probably transfers a mercuric ion from the periplasmic Hg(2+)-binding protein MerP to the cytoplasmic mercuric reductase MerA.</text>
</comment>
<evidence type="ECO:0000313" key="17">
    <source>
        <dbReference type="EMBL" id="SDW16465.1"/>
    </source>
</evidence>
<evidence type="ECO:0000256" key="5">
    <source>
        <dbReference type="ARBA" id="ARBA00022466"/>
    </source>
</evidence>
<comment type="similarity">
    <text evidence="2">Belongs to the MerT family.</text>
</comment>
<evidence type="ECO:0000256" key="4">
    <source>
        <dbReference type="ARBA" id="ARBA00022448"/>
    </source>
</evidence>
<evidence type="ECO:0000256" key="10">
    <source>
        <dbReference type="ARBA" id="ARBA00022914"/>
    </source>
</evidence>
<evidence type="ECO:0000256" key="7">
    <source>
        <dbReference type="ARBA" id="ARBA00022519"/>
    </source>
</evidence>
<keyword evidence="18" id="KW-1185">Reference proteome</keyword>
<dbReference type="GO" id="GO:0015097">
    <property type="term" value="F:mercury ion transmembrane transporter activity"/>
    <property type="evidence" value="ECO:0007669"/>
    <property type="project" value="InterPro"/>
</dbReference>
<dbReference type="OrthoDB" id="1493145at2"/>
<evidence type="ECO:0000313" key="18">
    <source>
        <dbReference type="Proteomes" id="UP000199592"/>
    </source>
</evidence>
<evidence type="ECO:0000256" key="6">
    <source>
        <dbReference type="ARBA" id="ARBA00022475"/>
    </source>
</evidence>
<organism evidence="17 18">
    <name type="scientific">Flagellimonas zhangzhouensis</name>
    <dbReference type="NCBI Taxonomy" id="1073328"/>
    <lineage>
        <taxon>Bacteria</taxon>
        <taxon>Pseudomonadati</taxon>
        <taxon>Bacteroidota</taxon>
        <taxon>Flavobacteriia</taxon>
        <taxon>Flavobacteriales</taxon>
        <taxon>Flavobacteriaceae</taxon>
        <taxon>Flagellimonas</taxon>
    </lineage>
</organism>
<dbReference type="PROSITE" id="PS50846">
    <property type="entry name" value="HMA_2"/>
    <property type="match status" value="1"/>
</dbReference>
<accession>A0A1H2RAZ7</accession>
<proteinExistence type="inferred from homology"/>
<name>A0A1H2RAZ7_9FLAO</name>
<dbReference type="CDD" id="cd00371">
    <property type="entry name" value="HMA"/>
    <property type="match status" value="1"/>
</dbReference>
<evidence type="ECO:0000259" key="16">
    <source>
        <dbReference type="PROSITE" id="PS50846"/>
    </source>
</evidence>
<dbReference type="Gene3D" id="3.30.70.100">
    <property type="match status" value="1"/>
</dbReference>
<dbReference type="InterPro" id="IPR036163">
    <property type="entry name" value="HMA_dom_sf"/>
</dbReference>
<dbReference type="Gene3D" id="1.10.287.910">
    <property type="entry name" value="bacterial mercury transporter, merf"/>
    <property type="match status" value="1"/>
</dbReference>
<dbReference type="Pfam" id="PF02411">
    <property type="entry name" value="MerT"/>
    <property type="match status" value="1"/>
</dbReference>
<dbReference type="RefSeq" id="WP_090294745.1">
    <property type="nucleotide sequence ID" value="NZ_FNKI01000002.1"/>
</dbReference>
<dbReference type="AlphaFoldDB" id="A0A1H2RAZ7"/>
<dbReference type="Proteomes" id="UP000199592">
    <property type="component" value="Unassembled WGS sequence"/>
</dbReference>
<keyword evidence="9" id="KW-0479">Metal-binding</keyword>
<evidence type="ECO:0000256" key="8">
    <source>
        <dbReference type="ARBA" id="ARBA00022692"/>
    </source>
</evidence>
<dbReference type="Pfam" id="PF00403">
    <property type="entry name" value="HMA"/>
    <property type="match status" value="1"/>
</dbReference>
<keyword evidence="10" id="KW-0476">Mercury</keyword>
<dbReference type="PANTHER" id="PTHR46594">
    <property type="entry name" value="P-TYPE CATION-TRANSPORTING ATPASE"/>
    <property type="match status" value="1"/>
</dbReference>
<dbReference type="GO" id="GO:0005886">
    <property type="term" value="C:plasma membrane"/>
    <property type="evidence" value="ECO:0007669"/>
    <property type="project" value="UniProtKB-SubCell"/>
</dbReference>
<dbReference type="InterPro" id="IPR006121">
    <property type="entry name" value="HMA_dom"/>
</dbReference>
<sequence length="200" mass="22287">MNIERSSYSAMFTGVFTAITASLCCITPVLALIAGTSGMASTFAWLEAFRPFFIGLTVLVLGFAWYQKLKSKSQQEIDCACENDVKPSFLQSKRFLLFVTLFAGLMLAFPYFSGLFYAQPTKEIIYVPQDNMVDITFTVEGMTCSGCENHIESEVNKLDGIVSVKASYEKSNTTVKYDRTKVTEQRIIKAINNTGYNVSE</sequence>
<dbReference type="EMBL" id="FNMY01000001">
    <property type="protein sequence ID" value="SDW16465.1"/>
    <property type="molecule type" value="Genomic_DNA"/>
</dbReference>
<protein>
    <recommendedName>
        <fullName evidence="3">Mercuric transport protein MerT</fullName>
    </recommendedName>
    <alternativeName>
        <fullName evidence="13">Mercury ion transport protein</fullName>
    </alternativeName>
</protein>
<evidence type="ECO:0000256" key="11">
    <source>
        <dbReference type="ARBA" id="ARBA00022989"/>
    </source>
</evidence>
<evidence type="ECO:0000256" key="12">
    <source>
        <dbReference type="ARBA" id="ARBA00023136"/>
    </source>
</evidence>
<evidence type="ECO:0000256" key="14">
    <source>
        <dbReference type="ARBA" id="ARBA00045720"/>
    </source>
</evidence>